<name>E0VZC9_PEDHC</name>
<dbReference type="RefSeq" id="XP_002431473.1">
    <property type="nucleotide sequence ID" value="XM_002431428.1"/>
</dbReference>
<dbReference type="EMBL" id="DS235851">
    <property type="protein sequence ID" value="EEB18735.1"/>
    <property type="molecule type" value="Genomic_DNA"/>
</dbReference>
<evidence type="ECO:0000313" key="4">
    <source>
        <dbReference type="Proteomes" id="UP000009046"/>
    </source>
</evidence>
<evidence type="ECO:0000256" key="1">
    <source>
        <dbReference type="SAM" id="MobiDB-lite"/>
    </source>
</evidence>
<dbReference type="Proteomes" id="UP000009046">
    <property type="component" value="Unassembled WGS sequence"/>
</dbReference>
<evidence type="ECO:0000313" key="2">
    <source>
        <dbReference type="EMBL" id="EEB18735.1"/>
    </source>
</evidence>
<organism>
    <name type="scientific">Pediculus humanus subsp. corporis</name>
    <name type="common">Body louse</name>
    <dbReference type="NCBI Taxonomy" id="121224"/>
    <lineage>
        <taxon>Eukaryota</taxon>
        <taxon>Metazoa</taxon>
        <taxon>Ecdysozoa</taxon>
        <taxon>Arthropoda</taxon>
        <taxon>Hexapoda</taxon>
        <taxon>Insecta</taxon>
        <taxon>Pterygota</taxon>
        <taxon>Neoptera</taxon>
        <taxon>Paraneoptera</taxon>
        <taxon>Psocodea</taxon>
        <taxon>Troctomorpha</taxon>
        <taxon>Phthiraptera</taxon>
        <taxon>Anoplura</taxon>
        <taxon>Pediculidae</taxon>
        <taxon>Pediculus</taxon>
    </lineage>
</organism>
<dbReference type="KEGG" id="phu:Phum_PHUM530200"/>
<dbReference type="InParanoid" id="E0VZC9"/>
<dbReference type="AlphaFoldDB" id="E0VZC9"/>
<reference evidence="3" key="3">
    <citation type="submission" date="2021-02" db="UniProtKB">
        <authorList>
            <consortium name="EnsemblMetazoa"/>
        </authorList>
    </citation>
    <scope>IDENTIFICATION</scope>
    <source>
        <strain evidence="3">USDA</strain>
    </source>
</reference>
<proteinExistence type="predicted"/>
<accession>E0VZC9</accession>
<keyword evidence="4" id="KW-1185">Reference proteome</keyword>
<feature type="region of interest" description="Disordered" evidence="1">
    <location>
        <begin position="1"/>
        <end position="40"/>
    </location>
</feature>
<dbReference type="GeneID" id="8235141"/>
<reference evidence="2" key="2">
    <citation type="submission" date="2007-04" db="EMBL/GenBank/DDBJ databases">
        <title>The genome of the human body louse.</title>
        <authorList>
            <consortium name="The Human Body Louse Genome Consortium"/>
            <person name="Kirkness E."/>
            <person name="Walenz B."/>
            <person name="Hass B."/>
            <person name="Bruggner R."/>
            <person name="Strausberg R."/>
        </authorList>
    </citation>
    <scope>NUCLEOTIDE SEQUENCE</scope>
    <source>
        <strain evidence="2">USDA</strain>
    </source>
</reference>
<dbReference type="HOGENOM" id="CLU_1984227_0_0_1"/>
<dbReference type="CTD" id="8235141"/>
<dbReference type="VEuPathDB" id="VectorBase:PHUM530200"/>
<dbReference type="EnsemblMetazoa" id="PHUM530200-RA">
    <property type="protein sequence ID" value="PHUM530200-PA"/>
    <property type="gene ID" value="PHUM530200"/>
</dbReference>
<gene>
    <name evidence="3" type="primary">8235141</name>
    <name evidence="2" type="ORF">Phum_PHUM530200</name>
</gene>
<reference evidence="2" key="1">
    <citation type="submission" date="2007-04" db="EMBL/GenBank/DDBJ databases">
        <title>Annotation of Pediculus humanus corporis strain USDA.</title>
        <authorList>
            <person name="Kirkness E."/>
            <person name="Hannick L."/>
            <person name="Hass B."/>
            <person name="Bruggner R."/>
            <person name="Lawson D."/>
            <person name="Bidwell S."/>
            <person name="Joardar V."/>
            <person name="Caler E."/>
            <person name="Walenz B."/>
            <person name="Inman J."/>
            <person name="Schobel S."/>
            <person name="Galinsky K."/>
            <person name="Amedeo P."/>
            <person name="Strausberg R."/>
        </authorList>
    </citation>
    <scope>NUCLEOTIDE SEQUENCE</scope>
    <source>
        <strain evidence="2">USDA</strain>
    </source>
</reference>
<evidence type="ECO:0000313" key="3">
    <source>
        <dbReference type="EnsemblMetazoa" id="PHUM530200-PA"/>
    </source>
</evidence>
<dbReference type="EMBL" id="AAZO01006435">
    <property type="status" value="NOT_ANNOTATED_CDS"/>
    <property type="molecule type" value="Genomic_DNA"/>
</dbReference>
<feature type="compositionally biased region" description="Basic and acidic residues" evidence="1">
    <location>
        <begin position="14"/>
        <end position="26"/>
    </location>
</feature>
<protein>
    <submittedName>
        <fullName evidence="2 3">Uncharacterized protein</fullName>
    </submittedName>
</protein>
<sequence length="126" mass="14284">MAANVEASLSASVDKSDDSLQNKNETDANLSNTPQSPELEKSWPHLMVSRPYKTARKLPEVMDRLNIFNCVILNCSNINLLFINKNKVNTGKIHPNMALSILSLLIQCKFDLSFLVWFDNIIHRVQ</sequence>
<feature type="compositionally biased region" description="Polar residues" evidence="1">
    <location>
        <begin position="27"/>
        <end position="36"/>
    </location>
</feature>